<dbReference type="AlphaFoldDB" id="A0A058ZHH7"/>
<reference evidence="6" key="1">
    <citation type="submission" date="2013-04" db="EMBL/GenBank/DDBJ databases">
        <title>The Genome Sequence of Fonticula alba ATCC 38817.</title>
        <authorList>
            <consortium name="The Broad Institute Genomics Platform"/>
            <person name="Russ C."/>
            <person name="Cuomo C."/>
            <person name="Burger G."/>
            <person name="Gray M.W."/>
            <person name="Holland P.W.H."/>
            <person name="King N."/>
            <person name="Lang F.B.F."/>
            <person name="Roger A.J."/>
            <person name="Ruiz-Trillo I."/>
            <person name="Brown M."/>
            <person name="Walker B."/>
            <person name="Young S."/>
            <person name="Zeng Q."/>
            <person name="Gargeya S."/>
            <person name="Fitzgerald M."/>
            <person name="Haas B."/>
            <person name="Abouelleil A."/>
            <person name="Allen A.W."/>
            <person name="Alvarado L."/>
            <person name="Arachchi H.M."/>
            <person name="Berlin A.M."/>
            <person name="Chapman S.B."/>
            <person name="Gainer-Dewar J."/>
            <person name="Goldberg J."/>
            <person name="Griggs A."/>
            <person name="Gujja S."/>
            <person name="Hansen M."/>
            <person name="Howarth C."/>
            <person name="Imamovic A."/>
            <person name="Ireland A."/>
            <person name="Larimer J."/>
            <person name="McCowan C."/>
            <person name="Murphy C."/>
            <person name="Pearson M."/>
            <person name="Poon T.W."/>
            <person name="Priest M."/>
            <person name="Roberts A."/>
            <person name="Saif S."/>
            <person name="Shea T."/>
            <person name="Sisk P."/>
            <person name="Sykes S."/>
            <person name="Wortman J."/>
            <person name="Nusbaum C."/>
            <person name="Birren B."/>
        </authorList>
    </citation>
    <scope>NUCLEOTIDE SEQUENCE [LARGE SCALE GENOMIC DNA]</scope>
    <source>
        <strain evidence="6">ATCC 38817</strain>
    </source>
</reference>
<dbReference type="InterPro" id="IPR004977">
    <property type="entry name" value="Ribosomal_eS25"/>
</dbReference>
<dbReference type="GO" id="GO:1990904">
    <property type="term" value="C:ribonucleoprotein complex"/>
    <property type="evidence" value="ECO:0007669"/>
    <property type="project" value="UniProtKB-KW"/>
</dbReference>
<evidence type="ECO:0000256" key="4">
    <source>
        <dbReference type="RuleBase" id="RU366057"/>
    </source>
</evidence>
<comment type="similarity">
    <text evidence="1 4">Belongs to the eukaryotic ribosomal protein eS25 family.</text>
</comment>
<dbReference type="Proteomes" id="UP000030693">
    <property type="component" value="Unassembled WGS sequence"/>
</dbReference>
<dbReference type="eggNOG" id="KOG1767">
    <property type="taxonomic scope" value="Eukaryota"/>
</dbReference>
<evidence type="ECO:0000256" key="2">
    <source>
        <dbReference type="ARBA" id="ARBA00022980"/>
    </source>
</evidence>
<feature type="compositionally biased region" description="Low complexity" evidence="5">
    <location>
        <begin position="10"/>
        <end position="19"/>
    </location>
</feature>
<feature type="region of interest" description="Disordered" evidence="5">
    <location>
        <begin position="1"/>
        <end position="33"/>
    </location>
</feature>
<protein>
    <recommendedName>
        <fullName evidence="4">40S ribosomal protein S25</fullName>
    </recommendedName>
</protein>
<organism evidence="6">
    <name type="scientific">Fonticula alba</name>
    <name type="common">Slime mold</name>
    <dbReference type="NCBI Taxonomy" id="691883"/>
    <lineage>
        <taxon>Eukaryota</taxon>
        <taxon>Rotosphaerida</taxon>
        <taxon>Fonticulaceae</taxon>
        <taxon>Fonticula</taxon>
    </lineage>
</organism>
<name>A0A058ZHH7_FONAL</name>
<dbReference type="OMA" id="CASAYEM"/>
<sequence>MAKQIKTKQQKAAAAASQSRSKKKKWSKGKVKDKADNVVILSPETIDRINKEMTTAKVITPSILVERYKINCSVARSVLKGMHTEGKIRLVVSHNAQTIYTRAIATADDAADVVEDTSSKGRRRK</sequence>
<evidence type="ECO:0000313" key="6">
    <source>
        <dbReference type="EMBL" id="KCV73393.1"/>
    </source>
</evidence>
<dbReference type="GO" id="GO:0005840">
    <property type="term" value="C:ribosome"/>
    <property type="evidence" value="ECO:0007669"/>
    <property type="project" value="UniProtKB-KW"/>
</dbReference>
<dbReference type="OrthoDB" id="10263513at2759"/>
<dbReference type="STRING" id="691883.A0A058ZHH7"/>
<gene>
    <name evidence="6" type="ORF">H696_00931</name>
</gene>
<evidence type="ECO:0000256" key="1">
    <source>
        <dbReference type="ARBA" id="ARBA00009106"/>
    </source>
</evidence>
<dbReference type="Pfam" id="PF03297">
    <property type="entry name" value="Ribosomal_S25"/>
    <property type="match status" value="1"/>
</dbReference>
<dbReference type="Gene3D" id="3.30.63.20">
    <property type="match status" value="1"/>
</dbReference>
<proteinExistence type="inferred from homology"/>
<keyword evidence="2 4" id="KW-0689">Ribosomal protein</keyword>
<keyword evidence="3 4" id="KW-0687">Ribonucleoprotein</keyword>
<evidence type="ECO:0000256" key="3">
    <source>
        <dbReference type="ARBA" id="ARBA00023274"/>
    </source>
</evidence>
<evidence type="ECO:0000313" key="7">
    <source>
        <dbReference type="Proteomes" id="UP000030693"/>
    </source>
</evidence>
<dbReference type="EMBL" id="KB932201">
    <property type="protein sequence ID" value="KCV73393.1"/>
    <property type="molecule type" value="Genomic_DNA"/>
</dbReference>
<feature type="compositionally biased region" description="Basic residues" evidence="5">
    <location>
        <begin position="20"/>
        <end position="29"/>
    </location>
</feature>
<dbReference type="GeneID" id="20525656"/>
<dbReference type="PANTHER" id="PTHR12850">
    <property type="entry name" value="40S RIBOSOMAL PROTEIN S25"/>
    <property type="match status" value="1"/>
</dbReference>
<evidence type="ECO:0000256" key="5">
    <source>
        <dbReference type="SAM" id="MobiDB-lite"/>
    </source>
</evidence>
<keyword evidence="7" id="KW-1185">Reference proteome</keyword>
<accession>A0A058ZHH7</accession>
<dbReference type="FunFam" id="3.30.63.20:FF:000001">
    <property type="entry name" value="40S ribosomal protein S25"/>
    <property type="match status" value="1"/>
</dbReference>
<dbReference type="RefSeq" id="XP_009493094.1">
    <property type="nucleotide sequence ID" value="XM_009494819.1"/>
</dbReference>